<name>A0A915JGS1_ROMCU</name>
<feature type="transmembrane region" description="Helical" evidence="11">
    <location>
        <begin position="369"/>
        <end position="389"/>
    </location>
</feature>
<dbReference type="GO" id="GO:0005886">
    <property type="term" value="C:plasma membrane"/>
    <property type="evidence" value="ECO:0007669"/>
    <property type="project" value="UniProtKB-SubCell"/>
</dbReference>
<evidence type="ECO:0000256" key="5">
    <source>
        <dbReference type="ARBA" id="ARBA00022692"/>
    </source>
</evidence>
<dbReference type="PANTHER" id="PTHR21522:SF32">
    <property type="entry name" value="OTOPETRIN-2"/>
    <property type="match status" value="1"/>
</dbReference>
<sequence length="638" mass="71982">MEFNASNQELLDGSRPLLDRQPSTECNLDRLDTVFSQPTQRHSVILTRKASRVVSALVLPPIETPRHFLKRADSSSTISLATASTPWMKCKEAKHALLSLISALYGLMIVIIAFTLEVSTFIDENSSPSDYDAFFVSLYAISLLFFVYCYMFLLNNGKKLPLVLPFHKKNLGADVVQKQLTASQLLLGVGKSDEFENYYNENASHAHLINFSLISSSKIFGIIGIIDKATNVFMAIESSQLGKCYRMVNVAEDVIGAAFIFVQLYFIFENSESDLLQISIHKLPEISRLGTVHLIATNLCLWMRSILAEEHHLITNIQGHGRKVSEKNAQLFHDVLDEESSMGSFILSNNNCTMISAEHPSSTFHLKSFLTTCLIEYTVICAAIMYVLWRNIDARPNRMDTSLKTRKRNVNIDCSHSTKGFFIGLVFLTLTLISMIIFFAKVNKNQYLQALVICHMSDSTLYVAAIMAIIIAFCRMRNLHYLPSSHKGLLLDHILLIVGLLSQLLMCVFSIVALSHIDLTSSIIVAASVLRMTEVLLQTLFIFYAQRLCTPTTSKYDRLSKDKPGRELVTFLLIVNLAMFLINTFETQKSSSNPVTLHFYGKAVWTIIVYSTVPLNTFYRFHSSVCLAEIWKTTYRIK</sequence>
<dbReference type="Proteomes" id="UP000887565">
    <property type="component" value="Unplaced"/>
</dbReference>
<keyword evidence="10" id="KW-0407">Ion channel</keyword>
<evidence type="ECO:0000256" key="10">
    <source>
        <dbReference type="ARBA" id="ARBA00023303"/>
    </source>
</evidence>
<evidence type="ECO:0000313" key="13">
    <source>
        <dbReference type="WBParaSite" id="nRc.2.0.1.t25347-RA"/>
    </source>
</evidence>
<evidence type="ECO:0000256" key="9">
    <source>
        <dbReference type="ARBA" id="ARBA00023136"/>
    </source>
</evidence>
<comment type="subcellular location">
    <subcellularLocation>
        <location evidence="1">Cell membrane</location>
        <topology evidence="1">Multi-pass membrane protein</topology>
    </subcellularLocation>
</comment>
<dbReference type="AlphaFoldDB" id="A0A915JGS1"/>
<feature type="transmembrane region" description="Helical" evidence="11">
    <location>
        <begin position="446"/>
        <end position="473"/>
    </location>
</feature>
<dbReference type="PANTHER" id="PTHR21522">
    <property type="entry name" value="PROTON CHANNEL OTOP"/>
    <property type="match status" value="1"/>
</dbReference>
<accession>A0A915JGS1</accession>
<feature type="transmembrane region" description="Helical" evidence="11">
    <location>
        <begin position="421"/>
        <end position="440"/>
    </location>
</feature>
<feature type="transmembrane region" description="Helical" evidence="11">
    <location>
        <begin position="96"/>
        <end position="116"/>
    </location>
</feature>
<protein>
    <submittedName>
        <fullName evidence="13">Otopetrin</fullName>
    </submittedName>
</protein>
<evidence type="ECO:0000256" key="2">
    <source>
        <dbReference type="ARBA" id="ARBA00006513"/>
    </source>
</evidence>
<evidence type="ECO:0000256" key="3">
    <source>
        <dbReference type="ARBA" id="ARBA00022448"/>
    </source>
</evidence>
<comment type="similarity">
    <text evidence="2">Belongs to the otopetrin family.</text>
</comment>
<dbReference type="GO" id="GO:0015252">
    <property type="term" value="F:proton channel activity"/>
    <property type="evidence" value="ECO:0007669"/>
    <property type="project" value="InterPro"/>
</dbReference>
<dbReference type="WBParaSite" id="nRc.2.0.1.t25347-RA">
    <property type="protein sequence ID" value="nRc.2.0.1.t25347-RA"/>
    <property type="gene ID" value="nRc.2.0.1.g25347"/>
</dbReference>
<proteinExistence type="inferred from homology"/>
<dbReference type="Pfam" id="PF03189">
    <property type="entry name" value="Otopetrin"/>
    <property type="match status" value="1"/>
</dbReference>
<keyword evidence="5 11" id="KW-0812">Transmembrane</keyword>
<dbReference type="OMA" id="WKNVYAA"/>
<feature type="transmembrane region" description="Helical" evidence="11">
    <location>
        <begin position="566"/>
        <end position="585"/>
    </location>
</feature>
<keyword evidence="6" id="KW-0375">Hydrogen ion transport</keyword>
<reference evidence="13" key="1">
    <citation type="submission" date="2022-11" db="UniProtKB">
        <authorList>
            <consortium name="WormBaseParasite"/>
        </authorList>
    </citation>
    <scope>IDENTIFICATION</scope>
</reference>
<keyword evidence="8" id="KW-0406">Ion transport</keyword>
<feature type="transmembrane region" description="Helical" evidence="11">
    <location>
        <begin position="136"/>
        <end position="154"/>
    </location>
</feature>
<organism evidence="12 13">
    <name type="scientific">Romanomermis culicivorax</name>
    <name type="common">Nematode worm</name>
    <dbReference type="NCBI Taxonomy" id="13658"/>
    <lineage>
        <taxon>Eukaryota</taxon>
        <taxon>Metazoa</taxon>
        <taxon>Ecdysozoa</taxon>
        <taxon>Nematoda</taxon>
        <taxon>Enoplea</taxon>
        <taxon>Dorylaimia</taxon>
        <taxon>Mermithida</taxon>
        <taxon>Mermithoidea</taxon>
        <taxon>Mermithidae</taxon>
        <taxon>Romanomermis</taxon>
    </lineage>
</organism>
<feature type="transmembrane region" description="Helical" evidence="11">
    <location>
        <begin position="250"/>
        <end position="268"/>
    </location>
</feature>
<keyword evidence="4" id="KW-1003">Cell membrane</keyword>
<evidence type="ECO:0000256" key="4">
    <source>
        <dbReference type="ARBA" id="ARBA00022475"/>
    </source>
</evidence>
<feature type="transmembrane region" description="Helical" evidence="11">
    <location>
        <begin position="494"/>
        <end position="517"/>
    </location>
</feature>
<evidence type="ECO:0000313" key="12">
    <source>
        <dbReference type="Proteomes" id="UP000887565"/>
    </source>
</evidence>
<keyword evidence="9 11" id="KW-0472">Membrane</keyword>
<feature type="transmembrane region" description="Helical" evidence="11">
    <location>
        <begin position="597"/>
        <end position="615"/>
    </location>
</feature>
<evidence type="ECO:0000256" key="8">
    <source>
        <dbReference type="ARBA" id="ARBA00023065"/>
    </source>
</evidence>
<dbReference type="InterPro" id="IPR004878">
    <property type="entry name" value="Otopetrin"/>
</dbReference>
<keyword evidence="12" id="KW-1185">Reference proteome</keyword>
<keyword evidence="7 11" id="KW-1133">Transmembrane helix</keyword>
<evidence type="ECO:0000256" key="6">
    <source>
        <dbReference type="ARBA" id="ARBA00022781"/>
    </source>
</evidence>
<keyword evidence="3" id="KW-0813">Transport</keyword>
<feature type="transmembrane region" description="Helical" evidence="11">
    <location>
        <begin position="523"/>
        <end position="545"/>
    </location>
</feature>
<evidence type="ECO:0000256" key="7">
    <source>
        <dbReference type="ARBA" id="ARBA00022989"/>
    </source>
</evidence>
<evidence type="ECO:0000256" key="1">
    <source>
        <dbReference type="ARBA" id="ARBA00004651"/>
    </source>
</evidence>
<evidence type="ECO:0000256" key="11">
    <source>
        <dbReference type="SAM" id="Phobius"/>
    </source>
</evidence>